<evidence type="ECO:0000313" key="10">
    <source>
        <dbReference type="Proteomes" id="UP000006462"/>
    </source>
</evidence>
<dbReference type="Pfam" id="PF02602">
    <property type="entry name" value="HEM4"/>
    <property type="match status" value="1"/>
</dbReference>
<dbReference type="PANTHER" id="PTHR45790:SF3">
    <property type="entry name" value="S-ADENOSYL-L-METHIONINE-DEPENDENT UROPORPHYRINOGEN III METHYLTRANSFERASE, CHLOROPLASTIC"/>
    <property type="match status" value="1"/>
</dbReference>
<feature type="domain" description="Tetrapyrrole methylase" evidence="7">
    <location>
        <begin position="5"/>
        <end position="216"/>
    </location>
</feature>
<dbReference type="InterPro" id="IPR050161">
    <property type="entry name" value="Siro_Cobalamin_biosynth"/>
</dbReference>
<dbReference type="PROSITE" id="PS00840">
    <property type="entry name" value="SUMT_2"/>
    <property type="match status" value="1"/>
</dbReference>
<sequence>MSVGKVWLVGAGPGDPGLLTCRAREVLERAEVVIFDRLVGDGVLALMPRAARCIDVGKEGGRHPVPQREIEALIVREALDGRNVVRLKGGDPFLFGRGGEEVEALLAHGIPYEVVPGVTSAVAAPECAGIPVTHRGLANSLHIVTAHTKEGGIAAQDYDALARLNGTLVFLMGATAIAEICSQLMSRGFAADTPMAAVERGTTARQRALVGTLGDFERKASDFGLRPPAVILVGAVAALASQFAWRQTLPLRDKKVLVTRPANRQGRLSRMLRDLGAEVVEFPCIAAVPLETKLPPLDVHDWIGFTSATGVECFFARLTAEGRDVRELGSAKIAAVGPATAAALRERGLRPDLIPAVYDGVHLGAELAKRGGSVLLFRALDGSPELTETLRGRGVDFDEVPLYRTETLAAPFQPADVDAVLFTSASTVRGFKKACPGLEAPLACCIGVQTAREAERLGLKNIRVAARATLEDLVNILKEDGQP</sequence>
<dbReference type="InterPro" id="IPR036108">
    <property type="entry name" value="4pyrrol_syn_uPrphyn_synt_sf"/>
</dbReference>
<dbReference type="InterPro" id="IPR014776">
    <property type="entry name" value="4pyrrole_Mease_sub2"/>
</dbReference>
<keyword evidence="2 6" id="KW-0489">Methyltransferase</keyword>
<gene>
    <name evidence="9" type="primary">cobA</name>
    <name evidence="9" type="ORF">HMPREF7215_2383</name>
</gene>
<dbReference type="Gene3D" id="3.40.50.10090">
    <property type="match status" value="2"/>
</dbReference>
<evidence type="ECO:0000256" key="6">
    <source>
        <dbReference type="RuleBase" id="RU003960"/>
    </source>
</evidence>
<dbReference type="EC" id="2.1.1.107" evidence="1"/>
<evidence type="ECO:0000256" key="5">
    <source>
        <dbReference type="ARBA" id="ARBA00023244"/>
    </source>
</evidence>
<evidence type="ECO:0000256" key="1">
    <source>
        <dbReference type="ARBA" id="ARBA00012162"/>
    </source>
</evidence>
<evidence type="ECO:0000256" key="3">
    <source>
        <dbReference type="ARBA" id="ARBA00022679"/>
    </source>
</evidence>
<organism evidence="9 10">
    <name type="scientific">Pyramidobacter piscolens W5455</name>
    <dbReference type="NCBI Taxonomy" id="352165"/>
    <lineage>
        <taxon>Bacteria</taxon>
        <taxon>Thermotogati</taxon>
        <taxon>Synergistota</taxon>
        <taxon>Synergistia</taxon>
        <taxon>Synergistales</taxon>
        <taxon>Dethiosulfovibrionaceae</taxon>
        <taxon>Pyramidobacter</taxon>
    </lineage>
</organism>
<evidence type="ECO:0000259" key="8">
    <source>
        <dbReference type="Pfam" id="PF02602"/>
    </source>
</evidence>
<feature type="domain" description="Tetrapyrrole biosynthesis uroporphyrinogen III synthase" evidence="8">
    <location>
        <begin position="267"/>
        <end position="474"/>
    </location>
</feature>
<dbReference type="Proteomes" id="UP000006462">
    <property type="component" value="Unassembled WGS sequence"/>
</dbReference>
<dbReference type="GO" id="GO:0032259">
    <property type="term" value="P:methylation"/>
    <property type="evidence" value="ECO:0007669"/>
    <property type="project" value="UniProtKB-KW"/>
</dbReference>
<dbReference type="CDD" id="cd11642">
    <property type="entry name" value="SUMT"/>
    <property type="match status" value="1"/>
</dbReference>
<dbReference type="EMBL" id="ADFP01000056">
    <property type="protein sequence ID" value="EFB90900.1"/>
    <property type="molecule type" value="Genomic_DNA"/>
</dbReference>
<dbReference type="GO" id="GO:0004851">
    <property type="term" value="F:uroporphyrin-III C-methyltransferase activity"/>
    <property type="evidence" value="ECO:0007669"/>
    <property type="project" value="UniProtKB-EC"/>
</dbReference>
<dbReference type="InterPro" id="IPR035996">
    <property type="entry name" value="4pyrrol_Methylase_sf"/>
</dbReference>
<dbReference type="Gene3D" id="3.40.1010.10">
    <property type="entry name" value="Cobalt-precorrin-4 Transmethylase, Domain 1"/>
    <property type="match status" value="1"/>
</dbReference>
<evidence type="ECO:0000259" key="7">
    <source>
        <dbReference type="Pfam" id="PF00590"/>
    </source>
</evidence>
<evidence type="ECO:0000256" key="2">
    <source>
        <dbReference type="ARBA" id="ARBA00022603"/>
    </source>
</evidence>
<dbReference type="InterPro" id="IPR000878">
    <property type="entry name" value="4pyrrol_Mease"/>
</dbReference>
<keyword evidence="10" id="KW-1185">Reference proteome</keyword>
<dbReference type="InterPro" id="IPR003043">
    <property type="entry name" value="Uropor_MeTrfase_CS"/>
</dbReference>
<protein>
    <recommendedName>
        <fullName evidence="1">uroporphyrinogen-III C-methyltransferase</fullName>
        <ecNumber evidence="1">2.1.1.107</ecNumber>
    </recommendedName>
</protein>
<dbReference type="Pfam" id="PF00590">
    <property type="entry name" value="TP_methylase"/>
    <property type="match status" value="1"/>
</dbReference>
<dbReference type="CDD" id="cd06578">
    <property type="entry name" value="HemD"/>
    <property type="match status" value="1"/>
</dbReference>
<keyword evidence="5" id="KW-0627">Porphyrin biosynthesis</keyword>
<dbReference type="Gene3D" id="3.30.950.10">
    <property type="entry name" value="Methyltransferase, Cobalt-precorrin-4 Transmethylase, Domain 2"/>
    <property type="match status" value="1"/>
</dbReference>
<dbReference type="PANTHER" id="PTHR45790">
    <property type="entry name" value="SIROHEME SYNTHASE-RELATED"/>
    <property type="match status" value="1"/>
</dbReference>
<dbReference type="SUPFAM" id="SSF69618">
    <property type="entry name" value="HemD-like"/>
    <property type="match status" value="1"/>
</dbReference>
<comment type="caution">
    <text evidence="9">The sequence shown here is derived from an EMBL/GenBank/DDBJ whole genome shotgun (WGS) entry which is preliminary data.</text>
</comment>
<dbReference type="NCBIfam" id="NF004790">
    <property type="entry name" value="PRK06136.1"/>
    <property type="match status" value="1"/>
</dbReference>
<dbReference type="InterPro" id="IPR006366">
    <property type="entry name" value="CobA/CysG_C"/>
</dbReference>
<dbReference type="RefSeq" id="WP_009164639.1">
    <property type="nucleotide sequence ID" value="NZ_ADFP01000056.1"/>
</dbReference>
<comment type="similarity">
    <text evidence="6">Belongs to the precorrin methyltransferase family.</text>
</comment>
<reference evidence="9 10" key="1">
    <citation type="submission" date="2009-12" db="EMBL/GenBank/DDBJ databases">
        <authorList>
            <person name="Shrivastava S."/>
            <person name="Madupu R."/>
            <person name="Durkin A.S."/>
            <person name="Torralba M."/>
            <person name="Methe B."/>
            <person name="Sutton G.G."/>
            <person name="Strausberg R.L."/>
            <person name="Nelson K.E."/>
        </authorList>
    </citation>
    <scope>NUCLEOTIDE SEQUENCE [LARGE SCALE GENOMIC DNA]</scope>
    <source>
        <strain evidence="9 10">W5455</strain>
    </source>
</reference>
<dbReference type="InterPro" id="IPR014777">
    <property type="entry name" value="4pyrrole_Mease_sub1"/>
</dbReference>
<evidence type="ECO:0000313" key="9">
    <source>
        <dbReference type="EMBL" id="EFB90900.1"/>
    </source>
</evidence>
<keyword evidence="4" id="KW-0949">S-adenosyl-L-methionine</keyword>
<name>A0ABM9ZVH1_9BACT</name>
<proteinExistence type="inferred from homology"/>
<dbReference type="InterPro" id="IPR003754">
    <property type="entry name" value="4pyrrol_synth_uPrphyn_synth"/>
</dbReference>
<dbReference type="NCBIfam" id="TIGR01469">
    <property type="entry name" value="cobA_cysG_Cterm"/>
    <property type="match status" value="1"/>
</dbReference>
<accession>A0ABM9ZVH1</accession>
<keyword evidence="3 6" id="KW-0808">Transferase</keyword>
<evidence type="ECO:0000256" key="4">
    <source>
        <dbReference type="ARBA" id="ARBA00022691"/>
    </source>
</evidence>
<dbReference type="SUPFAM" id="SSF53790">
    <property type="entry name" value="Tetrapyrrole methylase"/>
    <property type="match status" value="1"/>
</dbReference>